<dbReference type="EMBL" id="CAMPGE010026726">
    <property type="protein sequence ID" value="CAI2384398.1"/>
    <property type="molecule type" value="Genomic_DNA"/>
</dbReference>
<protein>
    <submittedName>
        <fullName evidence="2">Uncharacterized protein</fullName>
    </submittedName>
</protein>
<dbReference type="Proteomes" id="UP001295684">
    <property type="component" value="Unassembled WGS sequence"/>
</dbReference>
<reference evidence="2" key="1">
    <citation type="submission" date="2023-07" db="EMBL/GenBank/DDBJ databases">
        <authorList>
            <consortium name="AG Swart"/>
            <person name="Singh M."/>
            <person name="Singh A."/>
            <person name="Seah K."/>
            <person name="Emmerich C."/>
        </authorList>
    </citation>
    <scope>NUCLEOTIDE SEQUENCE</scope>
    <source>
        <strain evidence="2">DP1</strain>
    </source>
</reference>
<feature type="coiled-coil region" evidence="1">
    <location>
        <begin position="21"/>
        <end position="111"/>
    </location>
</feature>
<organism evidence="2 3">
    <name type="scientific">Euplotes crassus</name>
    <dbReference type="NCBI Taxonomy" id="5936"/>
    <lineage>
        <taxon>Eukaryota</taxon>
        <taxon>Sar</taxon>
        <taxon>Alveolata</taxon>
        <taxon>Ciliophora</taxon>
        <taxon>Intramacronucleata</taxon>
        <taxon>Spirotrichea</taxon>
        <taxon>Hypotrichia</taxon>
        <taxon>Euplotida</taxon>
        <taxon>Euplotidae</taxon>
        <taxon>Moneuplotes</taxon>
    </lineage>
</organism>
<keyword evidence="1" id="KW-0175">Coiled coil</keyword>
<evidence type="ECO:0000256" key="1">
    <source>
        <dbReference type="SAM" id="Coils"/>
    </source>
</evidence>
<accession>A0AAD2D9H5</accession>
<sequence length="142" mass="17076">MDQINKNFESLKQVELSSQVFETLEKELKFEKSKKMEIEAELAKLGAIFEKRNEELKQIKQKNVQKDKLIDEMSITVNYHREVAKKFEEERNELMEELKKLKKEYDLKDNLTEMEMTKMENELTQYRMKNASNLTSPNHLLR</sequence>
<keyword evidence="3" id="KW-1185">Reference proteome</keyword>
<comment type="caution">
    <text evidence="2">The sequence shown here is derived from an EMBL/GenBank/DDBJ whole genome shotgun (WGS) entry which is preliminary data.</text>
</comment>
<evidence type="ECO:0000313" key="2">
    <source>
        <dbReference type="EMBL" id="CAI2384398.1"/>
    </source>
</evidence>
<name>A0AAD2D9H5_EUPCR</name>
<evidence type="ECO:0000313" key="3">
    <source>
        <dbReference type="Proteomes" id="UP001295684"/>
    </source>
</evidence>
<proteinExistence type="predicted"/>
<gene>
    <name evidence="2" type="ORF">ECRASSUSDP1_LOCUS25923</name>
</gene>
<dbReference type="AlphaFoldDB" id="A0AAD2D9H5"/>